<evidence type="ECO:0000256" key="7">
    <source>
        <dbReference type="SAM" id="MobiDB-lite"/>
    </source>
</evidence>
<dbReference type="InterPro" id="IPR045125">
    <property type="entry name" value="Sub1/Tcp4-like"/>
</dbReference>
<dbReference type="InterPro" id="IPR003173">
    <property type="entry name" value="PC4_C"/>
</dbReference>
<dbReference type="GO" id="GO:0003677">
    <property type="term" value="F:DNA binding"/>
    <property type="evidence" value="ECO:0007669"/>
    <property type="project" value="UniProtKB-KW"/>
</dbReference>
<proteinExistence type="inferred from homology"/>
<evidence type="ECO:0000256" key="3">
    <source>
        <dbReference type="ARBA" id="ARBA00023015"/>
    </source>
</evidence>
<dbReference type="Gene3D" id="2.30.31.10">
    <property type="entry name" value="Transcriptional Coactivator Pc4, Chain A"/>
    <property type="match status" value="1"/>
</dbReference>
<evidence type="ECO:0000256" key="5">
    <source>
        <dbReference type="ARBA" id="ARBA00023163"/>
    </source>
</evidence>
<dbReference type="Proteomes" id="UP000054477">
    <property type="component" value="Unassembled WGS sequence"/>
</dbReference>
<sequence length="172" mass="19133">MPKRKAATEEDVSCNSDGSDISEPKKKTVQLRAGPHSNSCKKPVIRQMRESSYSDDSDGEKPLSKKSKKTKIDQSMKDALEAESTGIKIFSTNDGDKFIDLGKKKRATVRAFKGTVLLDIREFYEAGGEEKPGKKGISLTREQWETLKQGMNVVDDLLTKLQKSDARHNPSV</sequence>
<keyword evidence="10" id="KW-1185">Reference proteome</keyword>
<evidence type="ECO:0000256" key="2">
    <source>
        <dbReference type="ARBA" id="ARBA00009001"/>
    </source>
</evidence>
<reference evidence="10" key="2">
    <citation type="submission" date="2015-01" db="EMBL/GenBank/DDBJ databases">
        <title>Evolutionary Origins and Diversification of the Mycorrhizal Mutualists.</title>
        <authorList>
            <consortium name="DOE Joint Genome Institute"/>
            <consortium name="Mycorrhizal Genomics Consortium"/>
            <person name="Kohler A."/>
            <person name="Kuo A."/>
            <person name="Nagy L.G."/>
            <person name="Floudas D."/>
            <person name="Copeland A."/>
            <person name="Barry K.W."/>
            <person name="Cichocki N."/>
            <person name="Veneault-Fourrey C."/>
            <person name="LaButti K."/>
            <person name="Lindquist E.A."/>
            <person name="Lipzen A."/>
            <person name="Lundell T."/>
            <person name="Morin E."/>
            <person name="Murat C."/>
            <person name="Riley R."/>
            <person name="Ohm R."/>
            <person name="Sun H."/>
            <person name="Tunlid A."/>
            <person name="Henrissat B."/>
            <person name="Grigoriev I.V."/>
            <person name="Hibbett D.S."/>
            <person name="Martin F."/>
        </authorList>
    </citation>
    <scope>NUCLEOTIDE SEQUENCE [LARGE SCALE GENOMIC DNA]</scope>
    <source>
        <strain evidence="10">LaAM-08-1</strain>
    </source>
</reference>
<evidence type="ECO:0000313" key="10">
    <source>
        <dbReference type="Proteomes" id="UP000054477"/>
    </source>
</evidence>
<feature type="domain" description="Transcriptional coactivator p15 (PC4) C-terminal" evidence="8">
    <location>
        <begin position="100"/>
        <end position="149"/>
    </location>
</feature>
<reference evidence="9 10" key="1">
    <citation type="submission" date="2014-04" db="EMBL/GenBank/DDBJ databases">
        <authorList>
            <consortium name="DOE Joint Genome Institute"/>
            <person name="Kuo A."/>
            <person name="Kohler A."/>
            <person name="Nagy L.G."/>
            <person name="Floudas D."/>
            <person name="Copeland A."/>
            <person name="Barry K.W."/>
            <person name="Cichocki N."/>
            <person name="Veneault-Fourrey C."/>
            <person name="LaButti K."/>
            <person name="Lindquist E.A."/>
            <person name="Lipzen A."/>
            <person name="Lundell T."/>
            <person name="Morin E."/>
            <person name="Murat C."/>
            <person name="Sun H."/>
            <person name="Tunlid A."/>
            <person name="Henrissat B."/>
            <person name="Grigoriev I.V."/>
            <person name="Hibbett D.S."/>
            <person name="Martin F."/>
            <person name="Nordberg H.P."/>
            <person name="Cantor M.N."/>
            <person name="Hua S.X."/>
        </authorList>
    </citation>
    <scope>NUCLEOTIDE SEQUENCE [LARGE SCALE GENOMIC DNA]</scope>
    <source>
        <strain evidence="9 10">LaAM-08-1</strain>
    </source>
</reference>
<dbReference type="PANTHER" id="PTHR13215">
    <property type="entry name" value="RNA POLYMERASE II TRANSCRIPTIONAL COACTIVATOR"/>
    <property type="match status" value="1"/>
</dbReference>
<dbReference type="InterPro" id="IPR009044">
    <property type="entry name" value="ssDNA-bd_transcriptional_reg"/>
</dbReference>
<dbReference type="OrthoDB" id="2505440at2759"/>
<dbReference type="GO" id="GO:0003713">
    <property type="term" value="F:transcription coactivator activity"/>
    <property type="evidence" value="ECO:0007669"/>
    <property type="project" value="InterPro"/>
</dbReference>
<protein>
    <submittedName>
        <fullName evidence="9">Unplaced genomic scaffold K443scaffold_72, whole genome shotgun sequence</fullName>
    </submittedName>
</protein>
<keyword evidence="3" id="KW-0805">Transcription regulation</keyword>
<keyword evidence="4" id="KW-0238">DNA-binding</keyword>
<organism evidence="9 10">
    <name type="scientific">Laccaria amethystina LaAM-08-1</name>
    <dbReference type="NCBI Taxonomy" id="1095629"/>
    <lineage>
        <taxon>Eukaryota</taxon>
        <taxon>Fungi</taxon>
        <taxon>Dikarya</taxon>
        <taxon>Basidiomycota</taxon>
        <taxon>Agaricomycotina</taxon>
        <taxon>Agaricomycetes</taxon>
        <taxon>Agaricomycetidae</taxon>
        <taxon>Agaricales</taxon>
        <taxon>Agaricineae</taxon>
        <taxon>Hydnangiaceae</taxon>
        <taxon>Laccaria</taxon>
    </lineage>
</organism>
<keyword evidence="5" id="KW-0804">Transcription</keyword>
<comment type="subcellular location">
    <subcellularLocation>
        <location evidence="1">Nucleus</location>
    </subcellularLocation>
</comment>
<evidence type="ECO:0000259" key="8">
    <source>
        <dbReference type="Pfam" id="PF02229"/>
    </source>
</evidence>
<comment type="similarity">
    <text evidence="2">Belongs to the transcriptional coactivator PC4 family.</text>
</comment>
<evidence type="ECO:0000313" key="9">
    <source>
        <dbReference type="EMBL" id="KIK01422.1"/>
    </source>
</evidence>
<dbReference type="SUPFAM" id="SSF54447">
    <property type="entry name" value="ssDNA-binding transcriptional regulator domain"/>
    <property type="match status" value="1"/>
</dbReference>
<dbReference type="GO" id="GO:0060261">
    <property type="term" value="P:positive regulation of transcription initiation by RNA polymerase II"/>
    <property type="evidence" value="ECO:0007669"/>
    <property type="project" value="InterPro"/>
</dbReference>
<dbReference type="STRING" id="1095629.A0A0C9XUX4"/>
<gene>
    <name evidence="9" type="ORF">K443DRAFT_678423</name>
</gene>
<feature type="region of interest" description="Disordered" evidence="7">
    <location>
        <begin position="1"/>
        <end position="77"/>
    </location>
</feature>
<evidence type="ECO:0000256" key="1">
    <source>
        <dbReference type="ARBA" id="ARBA00004123"/>
    </source>
</evidence>
<dbReference type="Pfam" id="PF02229">
    <property type="entry name" value="PC4"/>
    <property type="match status" value="1"/>
</dbReference>
<keyword evidence="6" id="KW-0539">Nucleus</keyword>
<name>A0A0C9XUX4_9AGAR</name>
<evidence type="ECO:0000256" key="6">
    <source>
        <dbReference type="ARBA" id="ARBA00023242"/>
    </source>
</evidence>
<dbReference type="EMBL" id="KN838607">
    <property type="protein sequence ID" value="KIK01422.1"/>
    <property type="molecule type" value="Genomic_DNA"/>
</dbReference>
<dbReference type="HOGENOM" id="CLU_104273_1_0_1"/>
<dbReference type="GO" id="GO:0005634">
    <property type="term" value="C:nucleus"/>
    <property type="evidence" value="ECO:0007669"/>
    <property type="project" value="UniProtKB-SubCell"/>
</dbReference>
<evidence type="ECO:0000256" key="4">
    <source>
        <dbReference type="ARBA" id="ARBA00023125"/>
    </source>
</evidence>
<accession>A0A0C9XUX4</accession>
<dbReference type="AlphaFoldDB" id="A0A0C9XUX4"/>